<dbReference type="Pfam" id="PF00034">
    <property type="entry name" value="Cytochrom_C"/>
    <property type="match status" value="1"/>
</dbReference>
<dbReference type="InterPro" id="IPR051459">
    <property type="entry name" value="Cytochrome_c-type_DH"/>
</dbReference>
<feature type="compositionally biased region" description="Low complexity" evidence="5">
    <location>
        <begin position="225"/>
        <end position="238"/>
    </location>
</feature>
<dbReference type="RefSeq" id="WP_377171834.1">
    <property type="nucleotide sequence ID" value="NZ_JBHSMQ010000014.1"/>
</dbReference>
<dbReference type="SUPFAM" id="SSF46626">
    <property type="entry name" value="Cytochrome c"/>
    <property type="match status" value="1"/>
</dbReference>
<dbReference type="PROSITE" id="PS51007">
    <property type="entry name" value="CYTC"/>
    <property type="match status" value="1"/>
</dbReference>
<feature type="region of interest" description="Disordered" evidence="5">
    <location>
        <begin position="210"/>
        <end position="238"/>
    </location>
</feature>
<evidence type="ECO:0000256" key="4">
    <source>
        <dbReference type="PROSITE-ProRule" id="PRU00433"/>
    </source>
</evidence>
<reference evidence="9" key="1">
    <citation type="journal article" date="2019" name="Int. J. Syst. Evol. Microbiol.">
        <title>The Global Catalogue of Microorganisms (GCM) 10K type strain sequencing project: providing services to taxonomists for standard genome sequencing and annotation.</title>
        <authorList>
            <consortium name="The Broad Institute Genomics Platform"/>
            <consortium name="The Broad Institute Genome Sequencing Center for Infectious Disease"/>
            <person name="Wu L."/>
            <person name="Ma J."/>
        </authorList>
    </citation>
    <scope>NUCLEOTIDE SEQUENCE [LARGE SCALE GENOMIC DNA]</scope>
    <source>
        <strain evidence="9">CGMCC 4.1469</strain>
    </source>
</reference>
<keyword evidence="6" id="KW-0472">Membrane</keyword>
<dbReference type="Gene3D" id="1.10.760.10">
    <property type="entry name" value="Cytochrome c-like domain"/>
    <property type="match status" value="1"/>
</dbReference>
<evidence type="ECO:0000313" key="9">
    <source>
        <dbReference type="Proteomes" id="UP001596052"/>
    </source>
</evidence>
<keyword evidence="6" id="KW-1133">Transmembrane helix</keyword>
<dbReference type="Proteomes" id="UP001596052">
    <property type="component" value="Unassembled WGS sequence"/>
</dbReference>
<protein>
    <submittedName>
        <fullName evidence="8">C-type cytochrome</fullName>
    </submittedName>
</protein>
<evidence type="ECO:0000259" key="7">
    <source>
        <dbReference type="PROSITE" id="PS51007"/>
    </source>
</evidence>
<keyword evidence="2 4" id="KW-0479">Metal-binding</keyword>
<name>A0ABW0KZW4_9BACT</name>
<keyword evidence="6" id="KW-0812">Transmembrane</keyword>
<proteinExistence type="predicted"/>
<evidence type="ECO:0000256" key="5">
    <source>
        <dbReference type="SAM" id="MobiDB-lite"/>
    </source>
</evidence>
<evidence type="ECO:0000256" key="3">
    <source>
        <dbReference type="ARBA" id="ARBA00023004"/>
    </source>
</evidence>
<comment type="caution">
    <text evidence="8">The sequence shown here is derived from an EMBL/GenBank/DDBJ whole genome shotgun (WGS) entry which is preliminary data.</text>
</comment>
<evidence type="ECO:0000313" key="8">
    <source>
        <dbReference type="EMBL" id="MFC5457966.1"/>
    </source>
</evidence>
<keyword evidence="3 4" id="KW-0408">Iron</keyword>
<dbReference type="EMBL" id="JBHSMQ010000014">
    <property type="protein sequence ID" value="MFC5457966.1"/>
    <property type="molecule type" value="Genomic_DNA"/>
</dbReference>
<dbReference type="PANTHER" id="PTHR35008">
    <property type="entry name" value="BLL4482 PROTEIN-RELATED"/>
    <property type="match status" value="1"/>
</dbReference>
<dbReference type="PANTHER" id="PTHR35008:SF8">
    <property type="entry name" value="ALCOHOL DEHYDROGENASE CYTOCHROME C SUBUNIT"/>
    <property type="match status" value="1"/>
</dbReference>
<accession>A0ABW0KZW4</accession>
<dbReference type="InterPro" id="IPR009056">
    <property type="entry name" value="Cyt_c-like_dom"/>
</dbReference>
<feature type="transmembrane region" description="Helical" evidence="6">
    <location>
        <begin position="33"/>
        <end position="52"/>
    </location>
</feature>
<evidence type="ECO:0000256" key="2">
    <source>
        <dbReference type="ARBA" id="ARBA00022723"/>
    </source>
</evidence>
<keyword evidence="9" id="KW-1185">Reference proteome</keyword>
<evidence type="ECO:0000256" key="1">
    <source>
        <dbReference type="ARBA" id="ARBA00022617"/>
    </source>
</evidence>
<gene>
    <name evidence="8" type="ORF">ACFQDI_24060</name>
</gene>
<feature type="domain" description="Cytochrome c" evidence="7">
    <location>
        <begin position="91"/>
        <end position="182"/>
    </location>
</feature>
<evidence type="ECO:0000256" key="6">
    <source>
        <dbReference type="SAM" id="Phobius"/>
    </source>
</evidence>
<organism evidence="8 9">
    <name type="scientific">Prosthecobacter fluviatilis</name>
    <dbReference type="NCBI Taxonomy" id="445931"/>
    <lineage>
        <taxon>Bacteria</taxon>
        <taxon>Pseudomonadati</taxon>
        <taxon>Verrucomicrobiota</taxon>
        <taxon>Verrucomicrobiia</taxon>
        <taxon>Verrucomicrobiales</taxon>
        <taxon>Verrucomicrobiaceae</taxon>
        <taxon>Prosthecobacter</taxon>
    </lineage>
</organism>
<dbReference type="InterPro" id="IPR036909">
    <property type="entry name" value="Cyt_c-like_dom_sf"/>
</dbReference>
<sequence>MSAPAHPDSTDLDRLHSAVKREKEDLAPQSQPAPLWAMFLLMIVAIIAGGQLGPMTGGWSFNVSNPFAAANGGDPRPGGAGAGDALDPFALAMKKGASGYSVCGGCHQGNGGGLPGQFPPLAGSEYVLGGTERLVRIVQHGLTGPVTVKGQGFNTPGGMQAFGAAMSSQDLANVLTYIRNSWGNEATMITKEMVQKVRDEEKRASQWTAAELEPFAEKNIPGEIPAGPGATAAAPAAK</sequence>
<keyword evidence="1 4" id="KW-0349">Heme</keyword>